<accession>A0A846XTQ5</accession>
<dbReference type="AlphaFoldDB" id="A0A846XTQ5"/>
<comment type="caution">
    <text evidence="1">The sequence shown here is derived from an EMBL/GenBank/DDBJ whole genome shotgun (WGS) entry which is preliminary data.</text>
</comment>
<dbReference type="SUPFAM" id="SSF81606">
    <property type="entry name" value="PP2C-like"/>
    <property type="match status" value="1"/>
</dbReference>
<sequence>MKLRVAQLQEFSAADRVIADDDYVAVLDGATSFVPGVPDVGVYVDTLSNELRERLCDTTGELRRILADSISATADQLDLLPGHSPSSTVAILRHRGTVLETLLLGDSTIVVGDVRGSCMVATDNRLAELDLPETHRYRRRLSGGSGYDDTHRDILRSLQDNQQRYRNRANGYWIAEADPVAAEHAITSIHSAADVSWSVLATDGASERIGAVGFSWDRIARSDIDDLNGLLTECHRWEAEADPDGRVAPRAKRHDDKSLVVVTP</sequence>
<dbReference type="Proteomes" id="UP000565711">
    <property type="component" value="Unassembled WGS sequence"/>
</dbReference>
<keyword evidence="2" id="KW-1185">Reference proteome</keyword>
<gene>
    <name evidence="1" type="ORF">HGA08_07240</name>
</gene>
<name>A0A846XTQ5_9NOCA</name>
<dbReference type="Gene3D" id="3.60.40.10">
    <property type="entry name" value="PPM-type phosphatase domain"/>
    <property type="match status" value="1"/>
</dbReference>
<proteinExistence type="predicted"/>
<dbReference type="EMBL" id="JAAXOP010000003">
    <property type="protein sequence ID" value="NKY50007.1"/>
    <property type="molecule type" value="Genomic_DNA"/>
</dbReference>
<reference evidence="1 2" key="1">
    <citation type="submission" date="2020-04" db="EMBL/GenBank/DDBJ databases">
        <title>MicrobeNet Type strains.</title>
        <authorList>
            <person name="Nicholson A.C."/>
        </authorList>
    </citation>
    <scope>NUCLEOTIDE SEQUENCE [LARGE SCALE GENOMIC DNA]</scope>
    <source>
        <strain evidence="1 2">JCM 12354</strain>
    </source>
</reference>
<dbReference type="InterPro" id="IPR036457">
    <property type="entry name" value="PPM-type-like_dom_sf"/>
</dbReference>
<protein>
    <submittedName>
        <fullName evidence="1">Uncharacterized protein</fullName>
    </submittedName>
</protein>
<organism evidence="1 2">
    <name type="scientific">Nocardia vermiculata</name>
    <dbReference type="NCBI Taxonomy" id="257274"/>
    <lineage>
        <taxon>Bacteria</taxon>
        <taxon>Bacillati</taxon>
        <taxon>Actinomycetota</taxon>
        <taxon>Actinomycetes</taxon>
        <taxon>Mycobacteriales</taxon>
        <taxon>Nocardiaceae</taxon>
        <taxon>Nocardia</taxon>
    </lineage>
</organism>
<evidence type="ECO:0000313" key="2">
    <source>
        <dbReference type="Proteomes" id="UP000565711"/>
    </source>
</evidence>
<evidence type="ECO:0000313" key="1">
    <source>
        <dbReference type="EMBL" id="NKY50007.1"/>
    </source>
</evidence>